<dbReference type="PROSITE" id="PS51278">
    <property type="entry name" value="GATASE_TYPE_2"/>
    <property type="match status" value="1"/>
</dbReference>
<proteinExistence type="predicted"/>
<dbReference type="InterPro" id="IPR029055">
    <property type="entry name" value="Ntn_hydrolases_N"/>
</dbReference>
<sequence length="289" mass="31904">MCRLLGFATSDRDFTLGEILGEPQLAEFCDISRIHNDGWGASLISNARREAHAYDGGAPSPDLYENIYCSTEPAFLDNNFESISHTPARSAIFHLRLASSHLPLIPENQQPFAADGISFAHNGDISTVDGVNLVHNRDVLPSSDEIAATGGKSDSAIYFAHVLHFVRLGFALDRAVEEAIRQLRKQYRDSSYNCLVQTRDALICVNATGHDYLAHRVAEVYESYGARDKAADYRVIRYRPLDGGGVVVASSGFEQSSQDGWKELPVNHMLIATSYTGTYEIHPLDEIAR</sequence>
<evidence type="ECO:0000313" key="3">
    <source>
        <dbReference type="Proteomes" id="UP001597036"/>
    </source>
</evidence>
<dbReference type="InterPro" id="IPR017932">
    <property type="entry name" value="GATase_2_dom"/>
</dbReference>
<dbReference type="Pfam" id="PF13522">
    <property type="entry name" value="GATase_6"/>
    <property type="match status" value="1"/>
</dbReference>
<evidence type="ECO:0000313" key="2">
    <source>
        <dbReference type="EMBL" id="MFD0704654.1"/>
    </source>
</evidence>
<dbReference type="Proteomes" id="UP001597036">
    <property type="component" value="Unassembled WGS sequence"/>
</dbReference>
<organism evidence="2 3">
    <name type="scientific">Alloscardovia venturai</name>
    <dbReference type="NCBI Taxonomy" id="1769421"/>
    <lineage>
        <taxon>Bacteria</taxon>
        <taxon>Bacillati</taxon>
        <taxon>Actinomycetota</taxon>
        <taxon>Actinomycetes</taxon>
        <taxon>Bifidobacteriales</taxon>
        <taxon>Bifidobacteriaceae</taxon>
        <taxon>Alloscardovia</taxon>
    </lineage>
</organism>
<dbReference type="GO" id="GO:0016757">
    <property type="term" value="F:glycosyltransferase activity"/>
    <property type="evidence" value="ECO:0007669"/>
    <property type="project" value="UniProtKB-KW"/>
</dbReference>
<dbReference type="CDD" id="cd01908">
    <property type="entry name" value="YafJ"/>
    <property type="match status" value="1"/>
</dbReference>
<keyword evidence="2" id="KW-0315">Glutamine amidotransferase</keyword>
<keyword evidence="2" id="KW-0808">Transferase</keyword>
<accession>A0ABW2Y521</accession>
<dbReference type="Gene3D" id="3.60.20.10">
    <property type="entry name" value="Glutamine Phosphoribosylpyrophosphate, subunit 1, domain 1"/>
    <property type="match status" value="1"/>
</dbReference>
<evidence type="ECO:0000259" key="1">
    <source>
        <dbReference type="PROSITE" id="PS51278"/>
    </source>
</evidence>
<gene>
    <name evidence="2" type="ORF">ACFQY8_02675</name>
</gene>
<dbReference type="PANTHER" id="PTHR43187">
    <property type="entry name" value="GLUTAMINE AMIDOTRANSFERASE DUG3-RELATED"/>
    <property type="match status" value="1"/>
</dbReference>
<protein>
    <submittedName>
        <fullName evidence="2">Class II glutamine amidotransferase</fullName>
        <ecNumber evidence="2">2.4.2.-</ecNumber>
    </submittedName>
</protein>
<keyword evidence="2" id="KW-0328">Glycosyltransferase</keyword>
<dbReference type="EC" id="2.4.2.-" evidence="2"/>
<dbReference type="RefSeq" id="WP_377938353.1">
    <property type="nucleotide sequence ID" value="NZ_JBHTHQ010000013.1"/>
</dbReference>
<comment type="caution">
    <text evidence="2">The sequence shown here is derived from an EMBL/GenBank/DDBJ whole genome shotgun (WGS) entry which is preliminary data.</text>
</comment>
<dbReference type="PANTHER" id="PTHR43187:SF1">
    <property type="entry name" value="GLUTAMINE AMIDOTRANSFERASE DUG3-RELATED"/>
    <property type="match status" value="1"/>
</dbReference>
<dbReference type="InterPro" id="IPR052373">
    <property type="entry name" value="Gamma-glu_amide_hydrolase"/>
</dbReference>
<feature type="domain" description="Glutamine amidotransferase type-2" evidence="1">
    <location>
        <begin position="2"/>
        <end position="289"/>
    </location>
</feature>
<reference evidence="3" key="1">
    <citation type="journal article" date="2019" name="Int. J. Syst. Evol. Microbiol.">
        <title>The Global Catalogue of Microorganisms (GCM) 10K type strain sequencing project: providing services to taxonomists for standard genome sequencing and annotation.</title>
        <authorList>
            <consortium name="The Broad Institute Genomics Platform"/>
            <consortium name="The Broad Institute Genome Sequencing Center for Infectious Disease"/>
            <person name="Wu L."/>
            <person name="Ma J."/>
        </authorList>
    </citation>
    <scope>NUCLEOTIDE SEQUENCE [LARGE SCALE GENOMIC DNA]</scope>
    <source>
        <strain evidence="3">CCM 8604</strain>
    </source>
</reference>
<keyword evidence="3" id="KW-1185">Reference proteome</keyword>
<name>A0ABW2Y521_9BIFI</name>
<dbReference type="EMBL" id="JBHTHQ010000013">
    <property type="protein sequence ID" value="MFD0704654.1"/>
    <property type="molecule type" value="Genomic_DNA"/>
</dbReference>
<dbReference type="SUPFAM" id="SSF56235">
    <property type="entry name" value="N-terminal nucleophile aminohydrolases (Ntn hydrolases)"/>
    <property type="match status" value="1"/>
</dbReference>